<keyword evidence="2" id="KW-1185">Reference proteome</keyword>
<reference evidence="1" key="1">
    <citation type="journal article" date="2022" name="Int. J. Mol. Sci.">
        <title>Draft Genome of Tanacetum Coccineum: Genomic Comparison of Closely Related Tanacetum-Family Plants.</title>
        <authorList>
            <person name="Yamashiro T."/>
            <person name="Shiraishi A."/>
            <person name="Nakayama K."/>
            <person name="Satake H."/>
        </authorList>
    </citation>
    <scope>NUCLEOTIDE SEQUENCE</scope>
</reference>
<dbReference type="Proteomes" id="UP001151760">
    <property type="component" value="Unassembled WGS sequence"/>
</dbReference>
<name>A0ABQ5CJ96_9ASTR</name>
<dbReference type="EMBL" id="BQNB010014271">
    <property type="protein sequence ID" value="GJT26192.1"/>
    <property type="molecule type" value="Genomic_DNA"/>
</dbReference>
<reference evidence="1" key="2">
    <citation type="submission" date="2022-01" db="EMBL/GenBank/DDBJ databases">
        <authorList>
            <person name="Yamashiro T."/>
            <person name="Shiraishi A."/>
            <person name="Satake H."/>
            <person name="Nakayama K."/>
        </authorList>
    </citation>
    <scope>NUCLEOTIDE SEQUENCE</scope>
</reference>
<proteinExistence type="predicted"/>
<gene>
    <name evidence="1" type="ORF">Tco_0906467</name>
</gene>
<protein>
    <submittedName>
        <fullName evidence="1">Uncharacterized protein</fullName>
    </submittedName>
</protein>
<evidence type="ECO:0000313" key="2">
    <source>
        <dbReference type="Proteomes" id="UP001151760"/>
    </source>
</evidence>
<comment type="caution">
    <text evidence="1">The sequence shown here is derived from an EMBL/GenBank/DDBJ whole genome shotgun (WGS) entry which is preliminary data.</text>
</comment>
<evidence type="ECO:0000313" key="1">
    <source>
        <dbReference type="EMBL" id="GJT26192.1"/>
    </source>
</evidence>
<sequence>MTRAPLKRSSSLSGVTNKKHRSIIEAEVVMCTNSGFYPEGSEDFNRILRCFDQGFGRLVVFRSENLEVGRAYVGGCGGCSAYSVLYQSNLNAQNWKHVNQEQIKSDGFGGSRLKCKISEALRNGKVGTLYDGILCLNGRSGYHVGDKRDAHGFRLRKGCNVFGKRGNLNPSLSKEPIEDHSTVKLNWLKAKPYPISQYSIELQERSLVTWEREDQFQEENIPQRLHQE</sequence>
<accession>A0ABQ5CJ96</accession>
<organism evidence="1 2">
    <name type="scientific">Tanacetum coccineum</name>
    <dbReference type="NCBI Taxonomy" id="301880"/>
    <lineage>
        <taxon>Eukaryota</taxon>
        <taxon>Viridiplantae</taxon>
        <taxon>Streptophyta</taxon>
        <taxon>Embryophyta</taxon>
        <taxon>Tracheophyta</taxon>
        <taxon>Spermatophyta</taxon>
        <taxon>Magnoliopsida</taxon>
        <taxon>eudicotyledons</taxon>
        <taxon>Gunneridae</taxon>
        <taxon>Pentapetalae</taxon>
        <taxon>asterids</taxon>
        <taxon>campanulids</taxon>
        <taxon>Asterales</taxon>
        <taxon>Asteraceae</taxon>
        <taxon>Asteroideae</taxon>
        <taxon>Anthemideae</taxon>
        <taxon>Anthemidinae</taxon>
        <taxon>Tanacetum</taxon>
    </lineage>
</organism>